<keyword evidence="1" id="KW-0812">Transmembrane</keyword>
<dbReference type="RefSeq" id="WP_340286822.1">
    <property type="nucleotide sequence ID" value="NZ_JBBJUP010000004.1"/>
</dbReference>
<protein>
    <submittedName>
        <fullName evidence="3">Phosphatase PAP2 family protein</fullName>
    </submittedName>
</protein>
<reference evidence="3 4" key="1">
    <citation type="submission" date="2024-03" db="EMBL/GenBank/DDBJ databases">
        <title>Draft genome sequence of Pseudonocardia sp. DW16-2.</title>
        <authorList>
            <person name="Duangmal K."/>
        </authorList>
    </citation>
    <scope>NUCLEOTIDE SEQUENCE [LARGE SCALE GENOMIC DNA]</scope>
    <source>
        <strain evidence="3 4">DW16-2</strain>
    </source>
</reference>
<dbReference type="InterPro" id="IPR036938">
    <property type="entry name" value="PAP2/HPO_sf"/>
</dbReference>
<feature type="transmembrane region" description="Helical" evidence="1">
    <location>
        <begin position="189"/>
        <end position="207"/>
    </location>
</feature>
<feature type="transmembrane region" description="Helical" evidence="1">
    <location>
        <begin position="67"/>
        <end position="87"/>
    </location>
</feature>
<dbReference type="Gene3D" id="1.20.144.10">
    <property type="entry name" value="Phosphatidic acid phosphatase type 2/haloperoxidase"/>
    <property type="match status" value="1"/>
</dbReference>
<proteinExistence type="predicted"/>
<evidence type="ECO:0000313" key="3">
    <source>
        <dbReference type="EMBL" id="MEJ8278474.1"/>
    </source>
</evidence>
<feature type="transmembrane region" description="Helical" evidence="1">
    <location>
        <begin position="134"/>
        <end position="153"/>
    </location>
</feature>
<organism evidence="3 4">
    <name type="scientific">Pseudonocardia spirodelae</name>
    <dbReference type="NCBI Taxonomy" id="3133431"/>
    <lineage>
        <taxon>Bacteria</taxon>
        <taxon>Bacillati</taxon>
        <taxon>Actinomycetota</taxon>
        <taxon>Actinomycetes</taxon>
        <taxon>Pseudonocardiales</taxon>
        <taxon>Pseudonocardiaceae</taxon>
        <taxon>Pseudonocardia</taxon>
    </lineage>
</organism>
<name>A0ABU8T3E0_9PSEU</name>
<gene>
    <name evidence="3" type="ORF">WJX68_05980</name>
</gene>
<feature type="transmembrane region" description="Helical" evidence="1">
    <location>
        <begin position="160"/>
        <end position="183"/>
    </location>
</feature>
<evidence type="ECO:0000256" key="1">
    <source>
        <dbReference type="SAM" id="Phobius"/>
    </source>
</evidence>
<comment type="caution">
    <text evidence="3">The sequence shown here is derived from an EMBL/GenBank/DDBJ whole genome shotgun (WGS) entry which is preliminary data.</text>
</comment>
<evidence type="ECO:0000313" key="4">
    <source>
        <dbReference type="Proteomes" id="UP001364211"/>
    </source>
</evidence>
<dbReference type="EMBL" id="JBBJUP010000004">
    <property type="protein sequence ID" value="MEJ8278474.1"/>
    <property type="molecule type" value="Genomic_DNA"/>
</dbReference>
<keyword evidence="1" id="KW-1133">Transmembrane helix</keyword>
<keyword evidence="4" id="KW-1185">Reference proteome</keyword>
<feature type="domain" description="Phosphatidic acid phosphatase type 2/haloperoxidase" evidence="2">
    <location>
        <begin position="125"/>
        <end position="204"/>
    </location>
</feature>
<dbReference type="Pfam" id="PF01569">
    <property type="entry name" value="PAP2"/>
    <property type="match status" value="1"/>
</dbReference>
<feature type="transmembrane region" description="Helical" evidence="1">
    <location>
        <begin position="94"/>
        <end position="114"/>
    </location>
</feature>
<dbReference type="SUPFAM" id="SSF48317">
    <property type="entry name" value="Acid phosphatase/Vanadium-dependent haloperoxidase"/>
    <property type="match status" value="1"/>
</dbReference>
<sequence>MRAAPSLLGPLRRPAPVIAALAAAVVVVLAWRYRGDAVAGRLDRDAGTVLDALGHRPSSLLADATRFGSPPTVVLCAVLLSGAALLLGRRRLAVLAVAGPGLTGVATTVLKPLIGRTIGDTASAGFAFPSGHTGGAVSIGLVVAVGLVGLLPVARAGPAVTTLIAAALLAGGTVGAGMVRIGAHYATDTVGGFCTAVAIGLSSALVIDRVADRWAARARSG</sequence>
<accession>A0ABU8T3E0</accession>
<dbReference type="Proteomes" id="UP001364211">
    <property type="component" value="Unassembled WGS sequence"/>
</dbReference>
<dbReference type="InterPro" id="IPR000326">
    <property type="entry name" value="PAP2/HPO"/>
</dbReference>
<keyword evidence="1" id="KW-0472">Membrane</keyword>
<evidence type="ECO:0000259" key="2">
    <source>
        <dbReference type="Pfam" id="PF01569"/>
    </source>
</evidence>